<gene>
    <name evidence="1" type="ORF">BT96DRAFT_929747</name>
</gene>
<proteinExistence type="predicted"/>
<evidence type="ECO:0000313" key="2">
    <source>
        <dbReference type="Proteomes" id="UP000799118"/>
    </source>
</evidence>
<protein>
    <submittedName>
        <fullName evidence="1">Uncharacterized protein</fullName>
    </submittedName>
</protein>
<dbReference type="AlphaFoldDB" id="A0A6A4GD85"/>
<accession>A0A6A4GD85</accession>
<sequence length="157" mass="18048">MQSLTILRLGVLHLPRYLIILQTRYRAATCHRRCLPLIPRLFGPLRHSLTIGSTNPRDRLHLTPNHLPFTLLTTNSSHMIPLSSSRSLRLTIPIHIRCIPSPLALMYTHLIILSSIPSNHRTSHPKTLITIIIITHSIITQILRLARRLTFRPRLHT</sequence>
<dbReference type="Proteomes" id="UP000799118">
    <property type="component" value="Unassembled WGS sequence"/>
</dbReference>
<name>A0A6A4GD85_9AGAR</name>
<reference evidence="1" key="1">
    <citation type="journal article" date="2019" name="Environ. Microbiol.">
        <title>Fungal ecological strategies reflected in gene transcription - a case study of two litter decomposers.</title>
        <authorList>
            <person name="Barbi F."/>
            <person name="Kohler A."/>
            <person name="Barry K."/>
            <person name="Baskaran P."/>
            <person name="Daum C."/>
            <person name="Fauchery L."/>
            <person name="Ihrmark K."/>
            <person name="Kuo A."/>
            <person name="LaButti K."/>
            <person name="Lipzen A."/>
            <person name="Morin E."/>
            <person name="Grigoriev I.V."/>
            <person name="Henrissat B."/>
            <person name="Lindahl B."/>
            <person name="Martin F."/>
        </authorList>
    </citation>
    <scope>NUCLEOTIDE SEQUENCE</scope>
    <source>
        <strain evidence="1">JB14</strain>
    </source>
</reference>
<feature type="non-terminal residue" evidence="1">
    <location>
        <position position="157"/>
    </location>
</feature>
<evidence type="ECO:0000313" key="1">
    <source>
        <dbReference type="EMBL" id="KAE9383509.1"/>
    </source>
</evidence>
<keyword evidence="2" id="KW-1185">Reference proteome</keyword>
<organism evidence="1 2">
    <name type="scientific">Gymnopus androsaceus JB14</name>
    <dbReference type="NCBI Taxonomy" id="1447944"/>
    <lineage>
        <taxon>Eukaryota</taxon>
        <taxon>Fungi</taxon>
        <taxon>Dikarya</taxon>
        <taxon>Basidiomycota</taxon>
        <taxon>Agaricomycotina</taxon>
        <taxon>Agaricomycetes</taxon>
        <taxon>Agaricomycetidae</taxon>
        <taxon>Agaricales</taxon>
        <taxon>Marasmiineae</taxon>
        <taxon>Omphalotaceae</taxon>
        <taxon>Gymnopus</taxon>
    </lineage>
</organism>
<dbReference type="EMBL" id="ML770432">
    <property type="protein sequence ID" value="KAE9383509.1"/>
    <property type="molecule type" value="Genomic_DNA"/>
</dbReference>